<dbReference type="GO" id="GO:0005737">
    <property type="term" value="C:cytoplasm"/>
    <property type="evidence" value="ECO:0007669"/>
    <property type="project" value="UniProtKB-ARBA"/>
</dbReference>
<dbReference type="Gene3D" id="3.30.160.20">
    <property type="match status" value="1"/>
</dbReference>
<sequence>MDKTSELKEVIEKLEQAMQAPDFWSDKERAQEQIKELGRLKAELAGEGKYDQGDAIITIFAGAGGADAEDWARMLFEMYFKWAGQEHFDFSVVHQNINDHDGYRNVTFELRGRGVYGILKNESGVHRLVRISPFNAKNLRHTSFALVEVLPRLVKTEEVQIPDEELKIEFTRSSGPGGQNVNKRETAVRLVHLPTGLSAQSDSERSQQQNRDKALAILSAKLYKRQEEERLKKEQGLYVSKTTEIEWGNQIRSYVLHPYKMVKDHRTEVETSDVEGVLSGELDQFLTAEKDL</sequence>
<protein>
    <submittedName>
        <fullName evidence="4">Peptide chain release factor 2</fullName>
    </submittedName>
</protein>
<dbReference type="Pfam" id="PF00472">
    <property type="entry name" value="RF-1"/>
    <property type="match status" value="1"/>
</dbReference>
<dbReference type="Proteomes" id="UP000230431">
    <property type="component" value="Unassembled WGS sequence"/>
</dbReference>
<dbReference type="Gene3D" id="3.30.70.1660">
    <property type="match status" value="1"/>
</dbReference>
<gene>
    <name evidence="4" type="ORF">COV08_02545</name>
</gene>
<keyword evidence="2" id="KW-0488">Methylation</keyword>
<organism evidence="4 5">
    <name type="scientific">Candidatus Vogelbacteria bacterium CG10_big_fil_rev_8_21_14_0_10_49_38</name>
    <dbReference type="NCBI Taxonomy" id="1975043"/>
    <lineage>
        <taxon>Bacteria</taxon>
        <taxon>Candidatus Vogeliibacteriota</taxon>
    </lineage>
</organism>
<comment type="caution">
    <text evidence="4">The sequence shown here is derived from an EMBL/GenBank/DDBJ whole genome shotgun (WGS) entry which is preliminary data.</text>
</comment>
<evidence type="ECO:0000256" key="2">
    <source>
        <dbReference type="ARBA" id="ARBA00022481"/>
    </source>
</evidence>
<dbReference type="InterPro" id="IPR005139">
    <property type="entry name" value="PCRF"/>
</dbReference>
<accession>A0A2H0RHB3</accession>
<name>A0A2H0RHB3_9BACT</name>
<dbReference type="PANTHER" id="PTHR43116">
    <property type="entry name" value="PEPTIDE CHAIN RELEASE FACTOR 2"/>
    <property type="match status" value="1"/>
</dbReference>
<evidence type="ECO:0000259" key="3">
    <source>
        <dbReference type="PROSITE" id="PS00745"/>
    </source>
</evidence>
<dbReference type="EMBL" id="PCYK01000021">
    <property type="protein sequence ID" value="PIR45888.1"/>
    <property type="molecule type" value="Genomic_DNA"/>
</dbReference>
<dbReference type="SUPFAM" id="SSF75620">
    <property type="entry name" value="Release factor"/>
    <property type="match status" value="1"/>
</dbReference>
<feature type="domain" description="Prokaryotic-type class I peptide chain release factors" evidence="3">
    <location>
        <begin position="172"/>
        <end position="188"/>
    </location>
</feature>
<evidence type="ECO:0000256" key="1">
    <source>
        <dbReference type="ARBA" id="ARBA00010835"/>
    </source>
</evidence>
<dbReference type="PANTHER" id="PTHR43116:SF3">
    <property type="entry name" value="CLASS I PEPTIDE CHAIN RELEASE FACTOR"/>
    <property type="match status" value="1"/>
</dbReference>
<proteinExistence type="inferred from homology"/>
<dbReference type="Pfam" id="PF03462">
    <property type="entry name" value="PCRF"/>
    <property type="match status" value="1"/>
</dbReference>
<reference evidence="4 5" key="1">
    <citation type="submission" date="2017-09" db="EMBL/GenBank/DDBJ databases">
        <title>Depth-based differentiation of microbial function through sediment-hosted aquifers and enrichment of novel symbionts in the deep terrestrial subsurface.</title>
        <authorList>
            <person name="Probst A.J."/>
            <person name="Ladd B."/>
            <person name="Jarett J.K."/>
            <person name="Geller-Mcgrath D.E."/>
            <person name="Sieber C.M."/>
            <person name="Emerson J.B."/>
            <person name="Anantharaman K."/>
            <person name="Thomas B.C."/>
            <person name="Malmstrom R."/>
            <person name="Stieglmeier M."/>
            <person name="Klingl A."/>
            <person name="Woyke T."/>
            <person name="Ryan C.M."/>
            <person name="Banfield J.F."/>
        </authorList>
    </citation>
    <scope>NUCLEOTIDE SEQUENCE [LARGE SCALE GENOMIC DNA]</scope>
    <source>
        <strain evidence="4">CG10_big_fil_rev_8_21_14_0_10_49_38</strain>
    </source>
</reference>
<dbReference type="InterPro" id="IPR045853">
    <property type="entry name" value="Pep_chain_release_fac_I_sf"/>
</dbReference>
<evidence type="ECO:0000313" key="5">
    <source>
        <dbReference type="Proteomes" id="UP000230431"/>
    </source>
</evidence>
<evidence type="ECO:0000313" key="4">
    <source>
        <dbReference type="EMBL" id="PIR45888.1"/>
    </source>
</evidence>
<dbReference type="InterPro" id="IPR000352">
    <property type="entry name" value="Pep_chain_release_fac_I"/>
</dbReference>
<dbReference type="SMART" id="SM00937">
    <property type="entry name" value="PCRF"/>
    <property type="match status" value="1"/>
</dbReference>
<dbReference type="Gene3D" id="1.20.58.410">
    <property type="entry name" value="Release factor"/>
    <property type="match status" value="1"/>
</dbReference>
<dbReference type="AlphaFoldDB" id="A0A2H0RHB3"/>
<comment type="similarity">
    <text evidence="1">Belongs to the prokaryotic/mitochondrial release factor family.</text>
</comment>
<dbReference type="GO" id="GO:0003747">
    <property type="term" value="F:translation release factor activity"/>
    <property type="evidence" value="ECO:0007669"/>
    <property type="project" value="InterPro"/>
</dbReference>
<dbReference type="PROSITE" id="PS00745">
    <property type="entry name" value="RF_PROK_I"/>
    <property type="match status" value="1"/>
</dbReference>